<dbReference type="EMBL" id="SNRW01035183">
    <property type="protein sequence ID" value="KAA6355091.1"/>
    <property type="molecule type" value="Genomic_DNA"/>
</dbReference>
<reference evidence="2 3" key="1">
    <citation type="submission" date="2019-03" db="EMBL/GenBank/DDBJ databases">
        <title>Single cell metagenomics reveals metabolic interactions within the superorganism composed of flagellate Streblomastix strix and complex community of Bacteroidetes bacteria on its surface.</title>
        <authorList>
            <person name="Treitli S.C."/>
            <person name="Kolisko M."/>
            <person name="Husnik F."/>
            <person name="Keeling P."/>
            <person name="Hampl V."/>
        </authorList>
    </citation>
    <scope>NUCLEOTIDE SEQUENCE [LARGE SCALE GENOMIC DNA]</scope>
    <source>
        <strain evidence="2">ST1C</strain>
    </source>
</reference>
<organism evidence="2 3">
    <name type="scientific">Streblomastix strix</name>
    <dbReference type="NCBI Taxonomy" id="222440"/>
    <lineage>
        <taxon>Eukaryota</taxon>
        <taxon>Metamonada</taxon>
        <taxon>Preaxostyla</taxon>
        <taxon>Oxymonadida</taxon>
        <taxon>Streblomastigidae</taxon>
        <taxon>Streblomastix</taxon>
    </lineage>
</organism>
<feature type="transmembrane region" description="Helical" evidence="1">
    <location>
        <begin position="15"/>
        <end position="32"/>
    </location>
</feature>
<evidence type="ECO:0000313" key="2">
    <source>
        <dbReference type="EMBL" id="KAA6355091.1"/>
    </source>
</evidence>
<feature type="non-terminal residue" evidence="2">
    <location>
        <position position="291"/>
    </location>
</feature>
<keyword evidence="1" id="KW-0472">Membrane</keyword>
<evidence type="ECO:0000313" key="3">
    <source>
        <dbReference type="Proteomes" id="UP000324800"/>
    </source>
</evidence>
<accession>A0A5J4TBN7</accession>
<name>A0A5J4TBN7_9EUKA</name>
<gene>
    <name evidence="2" type="ORF">EZS28_049382</name>
</gene>
<protein>
    <submittedName>
        <fullName evidence="2">Uncharacterized protein</fullName>
    </submittedName>
</protein>
<dbReference type="Proteomes" id="UP000324800">
    <property type="component" value="Unassembled WGS sequence"/>
</dbReference>
<proteinExistence type="predicted"/>
<sequence>MSMFILKLKAKHLEFAGKIMTTVQLIIVLIILRQFSEIIIMKLEFVVLIELLVEDENVIDFNLISYTIENTNPSLPTYGYIENGYLQIDDRIDAPCSSPFIQINALYSGTTTLVTVTVIAIPRDVGVVLPDRVTSSEKHLFPNETVEVKMVVNQSYNSEYFTNCSNVTFEADPGINVVFLPVLRPDELKIAHFLIQIDSNIVEDQYYSVVAFFWMDDIKFASRPFWVFVKKQLSSVSILNVPLTLHLGETWTFGFLTSPLSTKYVPHYELSVEQNRSFISLNADTGEVQIT</sequence>
<dbReference type="AlphaFoldDB" id="A0A5J4TBN7"/>
<comment type="caution">
    <text evidence="2">The sequence shown here is derived from an EMBL/GenBank/DDBJ whole genome shotgun (WGS) entry which is preliminary data.</text>
</comment>
<keyword evidence="1" id="KW-0812">Transmembrane</keyword>
<keyword evidence="1" id="KW-1133">Transmembrane helix</keyword>
<evidence type="ECO:0000256" key="1">
    <source>
        <dbReference type="SAM" id="Phobius"/>
    </source>
</evidence>